<keyword evidence="3" id="KW-0106">Calcium</keyword>
<sequence length="725" mass="80296">KDGVATATLTKRREGIRRRKKELESLGWAQQRVGSHRVFTRRWAMLLMFILLSGSNGMQWTQYTIIVDHVVAFYTDVTTSHVDWTSMIYMLTYILFFVPASWFLDRFGLRWSLLLGAGGNCIGAWIKIMSTSPDAFWITFIGQTIVGGSQMFTLGIPPKLAAVWFGSDEVSTACAAGVFGNQLGIAVGFLLPTLLVYGGTVAEVATQLNHLFLVSAVLNSLIFVLIICFFADKPPVPPSAAQAAASEELQQSHGATLKGLMTDRNFLLLFITYGLNTGVFYAVSTLLAQITKPFFPDATSEIGTLGLLIVVAGMGGSVVGGFVLDRFKKFKLTTLGVYLFSCFGMTCLTFTLSFKELWIVYANGILMGFFMTGYLPIGFEFAAEITFPAAEGTVGGLLNAAAQVFGIALTSGAGELANSVSVFACNLTLSIVLLVGTILTALLSLSMSKEDSIPVIEIRGEGKPMSSAQIRHLDEQANGGPLQIKVERRWKPEVCERTAEKDDWVTFHYKLYLEDGRKIYTTYDKDPITIQLGADMTMQGLDQGIVDSCETEVLRVSIPWRLAQRDDKGSVWKHIPQEEHWLRFDVEVLDITKFSLAEQFKALDKDGDAAITEKDLIAVATELKEKFGKGWRNNEVDNVHAAKYFIRYFDQNNNAAIDFGEFQSTIEKDQKSMEMKKTGKLPKGLRKHGLEWVLDFNNDGVVTDKEIDESADLFEKGLPEKKDEL</sequence>
<dbReference type="InterPro" id="IPR046357">
    <property type="entry name" value="PPIase_dom_sf"/>
</dbReference>
<keyword evidence="4" id="KW-1133">Transmembrane helix</keyword>
<keyword evidence="6" id="KW-0697">Rotamase</keyword>
<dbReference type="AlphaFoldDB" id="A0A2A6CEF6"/>
<dbReference type="InterPro" id="IPR049680">
    <property type="entry name" value="FLVCR1-2_SLC49-like"/>
</dbReference>
<proteinExistence type="predicted"/>
<evidence type="ECO:0000256" key="1">
    <source>
        <dbReference type="ARBA" id="ARBA00004141"/>
    </source>
</evidence>
<keyword evidence="8" id="KW-1185">Reference proteome</keyword>
<keyword evidence="6" id="KW-0413">Isomerase</keyword>
<dbReference type="PROSITE" id="PS50059">
    <property type="entry name" value="FKBP_PPIASE"/>
    <property type="match status" value="1"/>
</dbReference>
<accession>A0A2A6CEF6</accession>
<dbReference type="GO" id="GO:0016020">
    <property type="term" value="C:membrane"/>
    <property type="evidence" value="ECO:0000318"/>
    <property type="project" value="GO_Central"/>
</dbReference>
<dbReference type="Gene3D" id="1.20.1250.20">
    <property type="entry name" value="MFS general substrate transporter like domains"/>
    <property type="match status" value="1"/>
</dbReference>
<dbReference type="PANTHER" id="PTHR10924:SF4">
    <property type="entry name" value="GH15861P"/>
    <property type="match status" value="1"/>
</dbReference>
<dbReference type="FunFam" id="1.20.1250.20:FF:000101">
    <property type="entry name" value="feline leukemia virus subgroup C receptor-related protein 2"/>
    <property type="match status" value="1"/>
</dbReference>
<dbReference type="CDD" id="cd17398">
    <property type="entry name" value="MFS_FLVCR_like"/>
    <property type="match status" value="1"/>
</dbReference>
<dbReference type="InterPro" id="IPR036259">
    <property type="entry name" value="MFS_trans_sf"/>
</dbReference>
<dbReference type="InterPro" id="IPR001179">
    <property type="entry name" value="PPIase_FKBP_dom"/>
</dbReference>
<gene>
    <name evidence="7" type="primary">WBGene00094486</name>
</gene>
<dbReference type="SUPFAM" id="SSF103473">
    <property type="entry name" value="MFS general substrate transporter"/>
    <property type="match status" value="1"/>
</dbReference>
<dbReference type="EC" id="5.2.1.8" evidence="6"/>
<evidence type="ECO:0000256" key="6">
    <source>
        <dbReference type="PROSITE-ProRule" id="PRU00277"/>
    </source>
</evidence>
<dbReference type="Pfam" id="PF00254">
    <property type="entry name" value="FKBP_C"/>
    <property type="match status" value="1"/>
</dbReference>
<name>A0A2A6CEF6_PRIPA</name>
<dbReference type="PROSITE" id="PS00018">
    <property type="entry name" value="EF_HAND_1"/>
    <property type="match status" value="1"/>
</dbReference>
<dbReference type="PANTHER" id="PTHR10924">
    <property type="entry name" value="MAJOR FACILITATOR SUPERFAMILY PROTEIN-RELATED"/>
    <property type="match status" value="1"/>
</dbReference>
<dbReference type="GO" id="GO:0097037">
    <property type="term" value="P:heme export"/>
    <property type="evidence" value="ECO:0000318"/>
    <property type="project" value="GO_Central"/>
</dbReference>
<dbReference type="InterPro" id="IPR011701">
    <property type="entry name" value="MFS"/>
</dbReference>
<organism evidence="7 8">
    <name type="scientific">Pristionchus pacificus</name>
    <name type="common">Parasitic nematode worm</name>
    <dbReference type="NCBI Taxonomy" id="54126"/>
    <lineage>
        <taxon>Eukaryota</taxon>
        <taxon>Metazoa</taxon>
        <taxon>Ecdysozoa</taxon>
        <taxon>Nematoda</taxon>
        <taxon>Chromadorea</taxon>
        <taxon>Rhabditida</taxon>
        <taxon>Rhabditina</taxon>
        <taxon>Diplogasteromorpha</taxon>
        <taxon>Diplogasteroidea</taxon>
        <taxon>Neodiplogasteridae</taxon>
        <taxon>Pristionchus</taxon>
    </lineage>
</organism>
<accession>A0A8R1U5X3</accession>
<reference evidence="7" key="2">
    <citation type="submission" date="2022-06" db="UniProtKB">
        <authorList>
            <consortium name="EnsemblMetazoa"/>
        </authorList>
    </citation>
    <scope>IDENTIFICATION</scope>
    <source>
        <strain evidence="7">PS312</strain>
    </source>
</reference>
<dbReference type="SUPFAM" id="SSF47473">
    <property type="entry name" value="EF-hand"/>
    <property type="match status" value="1"/>
</dbReference>
<evidence type="ECO:0000313" key="8">
    <source>
        <dbReference type="Proteomes" id="UP000005239"/>
    </source>
</evidence>
<dbReference type="GO" id="GO:0005509">
    <property type="term" value="F:calcium ion binding"/>
    <property type="evidence" value="ECO:0007669"/>
    <property type="project" value="InterPro"/>
</dbReference>
<comment type="subcellular location">
    <subcellularLocation>
        <location evidence="1">Membrane</location>
        <topology evidence="1">Multi-pass membrane protein</topology>
    </subcellularLocation>
</comment>
<dbReference type="PROSITE" id="PS50850">
    <property type="entry name" value="MFS"/>
    <property type="match status" value="1"/>
</dbReference>
<dbReference type="EnsemblMetazoa" id="PPA04932.1">
    <property type="protein sequence ID" value="PPA04932.1"/>
    <property type="gene ID" value="WBGene00094486"/>
</dbReference>
<dbReference type="InterPro" id="IPR011992">
    <property type="entry name" value="EF-hand-dom_pair"/>
</dbReference>
<dbReference type="Gene3D" id="1.10.238.10">
    <property type="entry name" value="EF-hand"/>
    <property type="match status" value="1"/>
</dbReference>
<reference evidence="8" key="1">
    <citation type="journal article" date="2008" name="Nat. Genet.">
        <title>The Pristionchus pacificus genome provides a unique perspective on nematode lifestyle and parasitism.</title>
        <authorList>
            <person name="Dieterich C."/>
            <person name="Clifton S.W."/>
            <person name="Schuster L.N."/>
            <person name="Chinwalla A."/>
            <person name="Delehaunty K."/>
            <person name="Dinkelacker I."/>
            <person name="Fulton L."/>
            <person name="Fulton R."/>
            <person name="Godfrey J."/>
            <person name="Minx P."/>
            <person name="Mitreva M."/>
            <person name="Roeseler W."/>
            <person name="Tian H."/>
            <person name="Witte H."/>
            <person name="Yang S.P."/>
            <person name="Wilson R.K."/>
            <person name="Sommer R.J."/>
        </authorList>
    </citation>
    <scope>NUCLEOTIDE SEQUENCE [LARGE SCALE GENOMIC DNA]</scope>
    <source>
        <strain evidence="8">PS312</strain>
    </source>
</reference>
<keyword evidence="2" id="KW-0812">Transmembrane</keyword>
<dbReference type="GO" id="GO:0005783">
    <property type="term" value="C:endoplasmic reticulum"/>
    <property type="evidence" value="ECO:0007669"/>
    <property type="project" value="UniProtKB-ARBA"/>
</dbReference>
<dbReference type="InterPro" id="IPR020846">
    <property type="entry name" value="MFS_dom"/>
</dbReference>
<dbReference type="PROSITE" id="PS50222">
    <property type="entry name" value="EF_HAND_2"/>
    <property type="match status" value="1"/>
</dbReference>
<evidence type="ECO:0000256" key="4">
    <source>
        <dbReference type="ARBA" id="ARBA00022989"/>
    </source>
</evidence>
<dbReference type="GO" id="GO:0015232">
    <property type="term" value="F:heme transmembrane transporter activity"/>
    <property type="evidence" value="ECO:0000318"/>
    <property type="project" value="GO_Central"/>
</dbReference>
<dbReference type="GO" id="GO:0020037">
    <property type="term" value="F:heme binding"/>
    <property type="evidence" value="ECO:0000318"/>
    <property type="project" value="GO_Central"/>
</dbReference>
<evidence type="ECO:0000256" key="2">
    <source>
        <dbReference type="ARBA" id="ARBA00022692"/>
    </source>
</evidence>
<evidence type="ECO:0000313" key="7">
    <source>
        <dbReference type="EnsemblMetazoa" id="PPA04932.1"/>
    </source>
</evidence>
<protein>
    <recommendedName>
        <fullName evidence="6">peptidylprolyl isomerase</fullName>
        <ecNumber evidence="6">5.2.1.8</ecNumber>
    </recommendedName>
</protein>
<dbReference type="Proteomes" id="UP000005239">
    <property type="component" value="Unassembled WGS sequence"/>
</dbReference>
<dbReference type="InterPro" id="IPR018247">
    <property type="entry name" value="EF_Hand_1_Ca_BS"/>
</dbReference>
<evidence type="ECO:0000256" key="5">
    <source>
        <dbReference type="ARBA" id="ARBA00023136"/>
    </source>
</evidence>
<dbReference type="SUPFAM" id="SSF54534">
    <property type="entry name" value="FKBP-like"/>
    <property type="match status" value="1"/>
</dbReference>
<dbReference type="Pfam" id="PF07690">
    <property type="entry name" value="MFS_1"/>
    <property type="match status" value="1"/>
</dbReference>
<comment type="catalytic activity">
    <reaction evidence="6">
        <text>[protein]-peptidylproline (omega=180) = [protein]-peptidylproline (omega=0)</text>
        <dbReference type="Rhea" id="RHEA:16237"/>
        <dbReference type="Rhea" id="RHEA-COMP:10747"/>
        <dbReference type="Rhea" id="RHEA-COMP:10748"/>
        <dbReference type="ChEBI" id="CHEBI:83833"/>
        <dbReference type="ChEBI" id="CHEBI:83834"/>
        <dbReference type="EC" id="5.2.1.8"/>
    </reaction>
</comment>
<dbReference type="InterPro" id="IPR002048">
    <property type="entry name" value="EF_hand_dom"/>
</dbReference>
<dbReference type="Gene3D" id="3.10.50.40">
    <property type="match status" value="1"/>
</dbReference>
<keyword evidence="5" id="KW-0472">Membrane</keyword>
<evidence type="ECO:0000256" key="3">
    <source>
        <dbReference type="ARBA" id="ARBA00022837"/>
    </source>
</evidence>
<dbReference type="GO" id="GO:0003755">
    <property type="term" value="F:peptidyl-prolyl cis-trans isomerase activity"/>
    <property type="evidence" value="ECO:0007669"/>
    <property type="project" value="UniProtKB-KW"/>
</dbReference>